<dbReference type="InterPro" id="IPR010331">
    <property type="entry name" value="ExoD"/>
</dbReference>
<evidence type="ECO:0000256" key="1">
    <source>
        <dbReference type="SAM" id="Phobius"/>
    </source>
</evidence>
<accession>A0A1M5BYV9</accession>
<keyword evidence="3" id="KW-1185">Reference proteome</keyword>
<dbReference type="Proteomes" id="UP000184041">
    <property type="component" value="Unassembled WGS sequence"/>
</dbReference>
<sequence>MARKHELFMNKKPSTIIELLDQIEKAAKNDKEQVSLNEILDTVGHRSFGPLLLLAGLVTLAPIIGDIPGVPAIMGVFVLLAAGQLLLREQHIWLPRWLLEQSIHKDKIFRGIQWMRKPARFLDRWLRTRLTLFIQGTAVYIIAVVCICIAAVMPAMEVIPFSANVAGAALTAFGLSLITKDGLMALIAFIFSAGTFGLALYHFI</sequence>
<evidence type="ECO:0000313" key="3">
    <source>
        <dbReference type="Proteomes" id="UP000184041"/>
    </source>
</evidence>
<organism evidence="2 3">
    <name type="scientific">Fodinibius roseus</name>
    <dbReference type="NCBI Taxonomy" id="1194090"/>
    <lineage>
        <taxon>Bacteria</taxon>
        <taxon>Pseudomonadati</taxon>
        <taxon>Balneolota</taxon>
        <taxon>Balneolia</taxon>
        <taxon>Balneolales</taxon>
        <taxon>Balneolaceae</taxon>
        <taxon>Fodinibius</taxon>
    </lineage>
</organism>
<feature type="transmembrane region" description="Helical" evidence="1">
    <location>
        <begin position="130"/>
        <end position="152"/>
    </location>
</feature>
<dbReference type="AlphaFoldDB" id="A0A1M5BYV9"/>
<keyword evidence="1" id="KW-0472">Membrane</keyword>
<dbReference type="PANTHER" id="PTHR41795:SF1">
    <property type="entry name" value="EXOPOLYSACCHARIDE SYNTHESIS PROTEIN"/>
    <property type="match status" value="1"/>
</dbReference>
<keyword evidence="1" id="KW-1133">Transmembrane helix</keyword>
<feature type="transmembrane region" description="Helical" evidence="1">
    <location>
        <begin position="185"/>
        <end position="203"/>
    </location>
</feature>
<dbReference type="Pfam" id="PF06055">
    <property type="entry name" value="ExoD"/>
    <property type="match status" value="1"/>
</dbReference>
<feature type="transmembrane region" description="Helical" evidence="1">
    <location>
        <begin position="47"/>
        <end position="64"/>
    </location>
</feature>
<proteinExistence type="predicted"/>
<dbReference type="PANTHER" id="PTHR41795">
    <property type="entry name" value="EXOPOLYSACCHARIDE SYNTHESIS PROTEIN"/>
    <property type="match status" value="1"/>
</dbReference>
<dbReference type="STRING" id="1194090.SAMN05443144_10932"/>
<name>A0A1M5BYV9_9BACT</name>
<reference evidence="2 3" key="1">
    <citation type="submission" date="2016-11" db="EMBL/GenBank/DDBJ databases">
        <authorList>
            <person name="Jaros S."/>
            <person name="Januszkiewicz K."/>
            <person name="Wedrychowicz H."/>
        </authorList>
    </citation>
    <scope>NUCLEOTIDE SEQUENCE [LARGE SCALE GENOMIC DNA]</scope>
    <source>
        <strain evidence="2 3">DSM 21986</strain>
    </source>
</reference>
<gene>
    <name evidence="2" type="ORF">SAMN05443144_10932</name>
</gene>
<dbReference type="EMBL" id="FQUS01000009">
    <property type="protein sequence ID" value="SHF47586.1"/>
    <property type="molecule type" value="Genomic_DNA"/>
</dbReference>
<keyword evidence="1" id="KW-0812">Transmembrane</keyword>
<feature type="transmembrane region" description="Helical" evidence="1">
    <location>
        <begin position="70"/>
        <end position="87"/>
    </location>
</feature>
<feature type="transmembrane region" description="Helical" evidence="1">
    <location>
        <begin position="158"/>
        <end position="178"/>
    </location>
</feature>
<protein>
    <submittedName>
        <fullName evidence="2">Uncharacterized conserved protein</fullName>
    </submittedName>
</protein>
<dbReference type="PIRSF" id="PIRSF033239">
    <property type="entry name" value="ExoD"/>
    <property type="match status" value="1"/>
</dbReference>
<evidence type="ECO:0000313" key="2">
    <source>
        <dbReference type="EMBL" id="SHF47586.1"/>
    </source>
</evidence>